<evidence type="ECO:0000313" key="2">
    <source>
        <dbReference type="Proteomes" id="UP001172102"/>
    </source>
</evidence>
<name>A0AA40DPD0_9PEZI</name>
<keyword evidence="2" id="KW-1185">Reference proteome</keyword>
<dbReference type="EMBL" id="JAUKUA010000006">
    <property type="protein sequence ID" value="KAK0708561.1"/>
    <property type="molecule type" value="Genomic_DNA"/>
</dbReference>
<protein>
    <submittedName>
        <fullName evidence="1">Uncharacterized protein</fullName>
    </submittedName>
</protein>
<evidence type="ECO:0000313" key="1">
    <source>
        <dbReference type="EMBL" id="KAK0708561.1"/>
    </source>
</evidence>
<dbReference type="AlphaFoldDB" id="A0AA40DPD0"/>
<gene>
    <name evidence="1" type="ORF">B0H67DRAFT_590588</name>
</gene>
<accession>A0AA40DPD0</accession>
<sequence>MDGIGGEVVVVVMVGVLVRGLGALSGWHRGWVCGFTQRSGLGRTKGLRACNSRLVRVYLDDISAAWLAAVIGPLVLSLV</sequence>
<proteinExistence type="predicted"/>
<dbReference type="Proteomes" id="UP001172102">
    <property type="component" value="Unassembled WGS sequence"/>
</dbReference>
<comment type="caution">
    <text evidence="1">The sequence shown here is derived from an EMBL/GenBank/DDBJ whole genome shotgun (WGS) entry which is preliminary data.</text>
</comment>
<reference evidence="1" key="1">
    <citation type="submission" date="2023-06" db="EMBL/GenBank/DDBJ databases">
        <title>Genome-scale phylogeny and comparative genomics of the fungal order Sordariales.</title>
        <authorList>
            <consortium name="Lawrence Berkeley National Laboratory"/>
            <person name="Hensen N."/>
            <person name="Bonometti L."/>
            <person name="Westerberg I."/>
            <person name="Brannstrom I.O."/>
            <person name="Guillou S."/>
            <person name="Cros-Aarteil S."/>
            <person name="Calhoun S."/>
            <person name="Haridas S."/>
            <person name="Kuo A."/>
            <person name="Mondo S."/>
            <person name="Pangilinan J."/>
            <person name="Riley R."/>
            <person name="Labutti K."/>
            <person name="Andreopoulos B."/>
            <person name="Lipzen A."/>
            <person name="Chen C."/>
            <person name="Yanf M."/>
            <person name="Daum C."/>
            <person name="Ng V."/>
            <person name="Clum A."/>
            <person name="Steindorff A."/>
            <person name="Ohm R."/>
            <person name="Martin F."/>
            <person name="Silar P."/>
            <person name="Natvig D."/>
            <person name="Lalanne C."/>
            <person name="Gautier V."/>
            <person name="Ament-Velasquez S.L."/>
            <person name="Kruys A."/>
            <person name="Hutchinson M.I."/>
            <person name="Powell A.J."/>
            <person name="Barry K."/>
            <person name="Miller A.N."/>
            <person name="Grigoriev I.V."/>
            <person name="Debuchy R."/>
            <person name="Gladieux P."/>
            <person name="Thoren M.H."/>
            <person name="Johannesson H."/>
        </authorList>
    </citation>
    <scope>NUCLEOTIDE SEQUENCE</scope>
    <source>
        <strain evidence="1">SMH4607-1</strain>
    </source>
</reference>
<organism evidence="1 2">
    <name type="scientific">Lasiosphaeris hirsuta</name>
    <dbReference type="NCBI Taxonomy" id="260670"/>
    <lineage>
        <taxon>Eukaryota</taxon>
        <taxon>Fungi</taxon>
        <taxon>Dikarya</taxon>
        <taxon>Ascomycota</taxon>
        <taxon>Pezizomycotina</taxon>
        <taxon>Sordariomycetes</taxon>
        <taxon>Sordariomycetidae</taxon>
        <taxon>Sordariales</taxon>
        <taxon>Lasiosphaeriaceae</taxon>
        <taxon>Lasiosphaeris</taxon>
    </lineage>
</organism>